<dbReference type="PANTHER" id="PTHR30086">
    <property type="entry name" value="ARGININE EXPORTER PROTEIN ARGO"/>
    <property type="match status" value="1"/>
</dbReference>
<evidence type="ECO:0000256" key="6">
    <source>
        <dbReference type="SAM" id="Phobius"/>
    </source>
</evidence>
<accession>A0ABX8UX47</accession>
<evidence type="ECO:0000313" key="8">
    <source>
        <dbReference type="Proteomes" id="UP000826462"/>
    </source>
</evidence>
<dbReference type="PANTHER" id="PTHR30086:SF21">
    <property type="entry name" value="TRANSPORT PROTEIN"/>
    <property type="match status" value="1"/>
</dbReference>
<evidence type="ECO:0000313" key="7">
    <source>
        <dbReference type="EMBL" id="QYD73575.1"/>
    </source>
</evidence>
<dbReference type="Proteomes" id="UP000826462">
    <property type="component" value="Chromosome 2"/>
</dbReference>
<feature type="transmembrane region" description="Helical" evidence="6">
    <location>
        <begin position="71"/>
        <end position="89"/>
    </location>
</feature>
<keyword evidence="3 6" id="KW-0812">Transmembrane</keyword>
<evidence type="ECO:0000256" key="2">
    <source>
        <dbReference type="ARBA" id="ARBA00022475"/>
    </source>
</evidence>
<name>A0ABX8UX47_9BURK</name>
<keyword evidence="2" id="KW-1003">Cell membrane</keyword>
<dbReference type="RefSeq" id="WP_219803430.1">
    <property type="nucleotide sequence ID" value="NZ_CP080096.1"/>
</dbReference>
<feature type="transmembrane region" description="Helical" evidence="6">
    <location>
        <begin position="41"/>
        <end position="65"/>
    </location>
</feature>
<dbReference type="EMBL" id="CP080096">
    <property type="protein sequence ID" value="QYD73575.1"/>
    <property type="molecule type" value="Genomic_DNA"/>
</dbReference>
<keyword evidence="5 6" id="KW-0472">Membrane</keyword>
<comment type="subcellular location">
    <subcellularLocation>
        <location evidence="1">Cell membrane</location>
        <topology evidence="1">Multi-pass membrane protein</topology>
    </subcellularLocation>
</comment>
<gene>
    <name evidence="7" type="ORF">KZJ38_28580</name>
</gene>
<evidence type="ECO:0000256" key="1">
    <source>
        <dbReference type="ARBA" id="ARBA00004651"/>
    </source>
</evidence>
<reference evidence="7 8" key="1">
    <citation type="submission" date="2021-07" db="EMBL/GenBank/DDBJ databases">
        <title>Paraburkholderia edwinii protects Aspergillus sp. from phenazines by acting as a toxin sponge.</title>
        <authorList>
            <person name="Dahlstrom K.M."/>
            <person name="Newman D.K."/>
        </authorList>
    </citation>
    <scope>NUCLEOTIDE SEQUENCE [LARGE SCALE GENOMIC DNA]</scope>
    <source>
        <strain evidence="7 8">Pe01</strain>
    </source>
</reference>
<dbReference type="InterPro" id="IPR001123">
    <property type="entry name" value="LeuE-type"/>
</dbReference>
<dbReference type="Pfam" id="PF01810">
    <property type="entry name" value="LysE"/>
    <property type="match status" value="1"/>
</dbReference>
<evidence type="ECO:0000256" key="3">
    <source>
        <dbReference type="ARBA" id="ARBA00022692"/>
    </source>
</evidence>
<keyword evidence="8" id="KW-1185">Reference proteome</keyword>
<keyword evidence="4 6" id="KW-1133">Transmembrane helix</keyword>
<evidence type="ECO:0000256" key="4">
    <source>
        <dbReference type="ARBA" id="ARBA00022989"/>
    </source>
</evidence>
<protein>
    <submittedName>
        <fullName evidence="7">LysE family translocator</fullName>
    </submittedName>
</protein>
<organism evidence="7 8">
    <name type="scientific">Paraburkholderia edwinii</name>
    <dbReference type="NCBI Taxonomy" id="2861782"/>
    <lineage>
        <taxon>Bacteria</taxon>
        <taxon>Pseudomonadati</taxon>
        <taxon>Pseudomonadota</taxon>
        <taxon>Betaproteobacteria</taxon>
        <taxon>Burkholderiales</taxon>
        <taxon>Burkholderiaceae</taxon>
        <taxon>Paraburkholderia</taxon>
    </lineage>
</organism>
<proteinExistence type="predicted"/>
<sequence length="216" mass="22517">MSAASAVIAILGAVFLGVISPGPSFIVVARNAIGLSRRAGLATALGMGTGGVIFSGLALLGLFTLLAQVQWLYIGLKIAGGLYLVYIGYRMWRGAAEPLSFDDLQNVAVPTAHTHSLRAYWVGLTTQLSNPKAAIVYASIFAALLPQHPPARCYAVLPPALFAIEAGWYAAVAVLFSSGGARQLYGKAKALIDRVAATAITALGLRLILTAHRTGI</sequence>
<evidence type="ECO:0000256" key="5">
    <source>
        <dbReference type="ARBA" id="ARBA00023136"/>
    </source>
</evidence>
<feature type="transmembrane region" description="Helical" evidence="6">
    <location>
        <begin position="6"/>
        <end position="29"/>
    </location>
</feature>